<dbReference type="EMBL" id="CP096983">
    <property type="protein sequence ID" value="URZ11484.1"/>
    <property type="molecule type" value="Genomic_DNA"/>
</dbReference>
<dbReference type="RefSeq" id="WP_242950794.1">
    <property type="nucleotide sequence ID" value="NZ_CP096983.1"/>
</dbReference>
<dbReference type="InterPro" id="IPR014729">
    <property type="entry name" value="Rossmann-like_a/b/a_fold"/>
</dbReference>
<dbReference type="InterPro" id="IPR050128">
    <property type="entry name" value="Sulfate_adenylyltrnsfr_sub2"/>
</dbReference>
<proteinExistence type="predicted"/>
<protein>
    <submittedName>
        <fullName evidence="1">Uncharacterized protein</fullName>
    </submittedName>
</protein>
<gene>
    <name evidence="1" type="ORF">CROST_022010</name>
</gene>
<dbReference type="Proteomes" id="UP000190951">
    <property type="component" value="Chromosome"/>
</dbReference>
<organism evidence="1 2">
    <name type="scientific">Clostridium felsineum</name>
    <dbReference type="NCBI Taxonomy" id="36839"/>
    <lineage>
        <taxon>Bacteria</taxon>
        <taxon>Bacillati</taxon>
        <taxon>Bacillota</taxon>
        <taxon>Clostridia</taxon>
        <taxon>Eubacteriales</taxon>
        <taxon>Clostridiaceae</taxon>
        <taxon>Clostridium</taxon>
    </lineage>
</organism>
<dbReference type="STRING" id="84029.CROST_35930"/>
<dbReference type="Gene3D" id="3.40.50.620">
    <property type="entry name" value="HUPs"/>
    <property type="match status" value="1"/>
</dbReference>
<reference evidence="1 2" key="1">
    <citation type="submission" date="2022-04" db="EMBL/GenBank/DDBJ databases">
        <title>Genome sequence of C. roseum typestrain.</title>
        <authorList>
            <person name="Poehlein A."/>
            <person name="Schoch T."/>
            <person name="Duerre P."/>
            <person name="Daniel R."/>
        </authorList>
    </citation>
    <scope>NUCLEOTIDE SEQUENCE [LARGE SCALE GENOMIC DNA]</scope>
    <source>
        <strain evidence="1 2">DSM 7320</strain>
    </source>
</reference>
<sequence>MLEQDSKLIIADALGSARNRIESHNRIAVSISGGSDSDTVLDIIKKCKTEKDIFFINFNTGLEYQATKDHLKYLENKYKIKIETIRPEKPVPLCVKQYGEPFLNKRASEMIMRLQRHNFTWEDKSFEELYKQYPNCKSALRWWCNCYDSYSLNISNNKFLKEFLIEYPPEFQISNLCCHYAKKVVAAEFNKSHNIDLVVNGIRKAEGGIRSVSYKSCFTPAKDKKKCDVYRPIFWFTDDIKRQYELENNIVHSKCYTEYGLKRTGCTGCPYGKNFEFELMVLQKYEPKLYKAAANVFKNSYEYTRQYRKYVKLKNNNGNVQLSLF</sequence>
<keyword evidence="2" id="KW-1185">Reference proteome</keyword>
<dbReference type="Pfam" id="PF01507">
    <property type="entry name" value="PAPS_reduct"/>
    <property type="match status" value="1"/>
</dbReference>
<dbReference type="PANTHER" id="PTHR43196">
    <property type="entry name" value="SULFATE ADENYLYLTRANSFERASE SUBUNIT 2"/>
    <property type="match status" value="1"/>
</dbReference>
<accession>A0A1S8MDS0</accession>
<dbReference type="GO" id="GO:0003824">
    <property type="term" value="F:catalytic activity"/>
    <property type="evidence" value="ECO:0007669"/>
    <property type="project" value="InterPro"/>
</dbReference>
<dbReference type="InterPro" id="IPR002500">
    <property type="entry name" value="PAPS_reduct_dom"/>
</dbReference>
<dbReference type="PANTHER" id="PTHR43196:SF2">
    <property type="entry name" value="PHOSPHOADENOSINE PHOSPHOSULFATE REDUCTASE"/>
    <property type="match status" value="1"/>
</dbReference>
<name>A0A1S8MDS0_9CLOT</name>
<dbReference type="SUPFAM" id="SSF52402">
    <property type="entry name" value="Adenine nucleotide alpha hydrolases-like"/>
    <property type="match status" value="1"/>
</dbReference>
<evidence type="ECO:0000313" key="1">
    <source>
        <dbReference type="EMBL" id="URZ11484.1"/>
    </source>
</evidence>
<dbReference type="AlphaFoldDB" id="A0A1S8MDS0"/>
<evidence type="ECO:0000313" key="2">
    <source>
        <dbReference type="Proteomes" id="UP000190951"/>
    </source>
</evidence>
<dbReference type="KEGG" id="crw:CROST_022010"/>